<accession>A0AAV7N9G8</accession>
<evidence type="ECO:0008006" key="4">
    <source>
        <dbReference type="Google" id="ProtNLM"/>
    </source>
</evidence>
<name>A0AAV7N9G8_PLEWA</name>
<evidence type="ECO:0000313" key="2">
    <source>
        <dbReference type="EMBL" id="KAJ1112658.1"/>
    </source>
</evidence>
<feature type="compositionally biased region" description="Basic and acidic residues" evidence="1">
    <location>
        <begin position="80"/>
        <end position="89"/>
    </location>
</feature>
<comment type="caution">
    <text evidence="2">The sequence shown here is derived from an EMBL/GenBank/DDBJ whole genome shotgun (WGS) entry which is preliminary data.</text>
</comment>
<sequence length="454" mass="51260">MENQGDNQEIDIDENIKAAREAATTHSKEWIVKQIWGDGASEVPTQEGQTGDRPSGAARDEVEPQSEAKKRQRNASRGLKKGDKKEAGKLTESGTPGPSKRAKVNNREQISAIVQECLKSMALLLFVKPGVACNTEGSGGTEPKRDMGPRDNQKQGATAARVDMPREQCSSTKRGEEEATSAGTRAPPTQAWGSDTEKNGHRWLSPSVGGLAPEAYKTGSLGRPYMVARAPGLASLIPLAVKKRIWRREFIDIFSLLEIQVEGLGLTTVDEKEKERRERNRVRKEKSFDNWLDAFRIMVCIIVEKFPHCAKDLWLYESKIHEVQRQFTGDAWLDYDKGFRLKMQAYPDMEWDEEDVAGYMHKMMIAREARSWASKGEQPFRGSYHKGRQEKSKTFYKKPQCTQWRGPQTGKGAAAVCFKHEKDECKVFITKLNKVTVKPWAFNLMDDKVIYDNS</sequence>
<feature type="compositionally biased region" description="Basic and acidic residues" evidence="1">
    <location>
        <begin position="58"/>
        <end position="69"/>
    </location>
</feature>
<dbReference type="PANTHER" id="PTHR35558">
    <property type="entry name" value="SGNH_HYDRO DOMAIN-CONTAINING PROTEIN"/>
    <property type="match status" value="1"/>
</dbReference>
<feature type="compositionally biased region" description="Basic and acidic residues" evidence="1">
    <location>
        <begin position="142"/>
        <end position="153"/>
    </location>
</feature>
<protein>
    <recommendedName>
        <fullName evidence="4">Retrotransposon gag domain-containing protein</fullName>
    </recommendedName>
</protein>
<evidence type="ECO:0000256" key="1">
    <source>
        <dbReference type="SAM" id="MobiDB-lite"/>
    </source>
</evidence>
<feature type="region of interest" description="Disordered" evidence="1">
    <location>
        <begin position="135"/>
        <end position="201"/>
    </location>
</feature>
<dbReference type="PANTHER" id="PTHR35558:SF1">
    <property type="entry name" value="ENDONUCLEASE_EXONUCLEASE_PHOSPHATASE DOMAIN-CONTAINING PROTEIN"/>
    <property type="match status" value="1"/>
</dbReference>
<organism evidence="2 3">
    <name type="scientific">Pleurodeles waltl</name>
    <name type="common">Iberian ribbed newt</name>
    <dbReference type="NCBI Taxonomy" id="8319"/>
    <lineage>
        <taxon>Eukaryota</taxon>
        <taxon>Metazoa</taxon>
        <taxon>Chordata</taxon>
        <taxon>Craniata</taxon>
        <taxon>Vertebrata</taxon>
        <taxon>Euteleostomi</taxon>
        <taxon>Amphibia</taxon>
        <taxon>Batrachia</taxon>
        <taxon>Caudata</taxon>
        <taxon>Salamandroidea</taxon>
        <taxon>Salamandridae</taxon>
        <taxon>Pleurodelinae</taxon>
        <taxon>Pleurodeles</taxon>
    </lineage>
</organism>
<evidence type="ECO:0000313" key="3">
    <source>
        <dbReference type="Proteomes" id="UP001066276"/>
    </source>
</evidence>
<dbReference type="AlphaFoldDB" id="A0AAV7N9G8"/>
<proteinExistence type="predicted"/>
<gene>
    <name evidence="2" type="ORF">NDU88_000919</name>
</gene>
<feature type="region of interest" description="Disordered" evidence="1">
    <location>
        <begin position="20"/>
        <end position="104"/>
    </location>
</feature>
<dbReference type="EMBL" id="JANPWB010000012">
    <property type="protein sequence ID" value="KAJ1112658.1"/>
    <property type="molecule type" value="Genomic_DNA"/>
</dbReference>
<dbReference type="Proteomes" id="UP001066276">
    <property type="component" value="Chromosome 8"/>
</dbReference>
<reference evidence="2" key="1">
    <citation type="journal article" date="2022" name="bioRxiv">
        <title>Sequencing and chromosome-scale assembly of the giantPleurodeles waltlgenome.</title>
        <authorList>
            <person name="Brown T."/>
            <person name="Elewa A."/>
            <person name="Iarovenko S."/>
            <person name="Subramanian E."/>
            <person name="Araus A.J."/>
            <person name="Petzold A."/>
            <person name="Susuki M."/>
            <person name="Suzuki K.-i.T."/>
            <person name="Hayashi T."/>
            <person name="Toyoda A."/>
            <person name="Oliveira C."/>
            <person name="Osipova E."/>
            <person name="Leigh N.D."/>
            <person name="Simon A."/>
            <person name="Yun M.H."/>
        </authorList>
    </citation>
    <scope>NUCLEOTIDE SEQUENCE</scope>
    <source>
        <strain evidence="2">20211129_DDA</strain>
        <tissue evidence="2">Liver</tissue>
    </source>
</reference>
<keyword evidence="3" id="KW-1185">Reference proteome</keyword>